<dbReference type="Gene3D" id="3.10.490.10">
    <property type="entry name" value="Gamma-glutamyl cyclotransferase-like"/>
    <property type="match status" value="1"/>
</dbReference>
<dbReference type="Proteomes" id="UP001431902">
    <property type="component" value="Unassembled WGS sequence"/>
</dbReference>
<dbReference type="InterPro" id="IPR036568">
    <property type="entry name" value="GGCT-like_sf"/>
</dbReference>
<dbReference type="Pfam" id="PF06094">
    <property type="entry name" value="GGACT"/>
    <property type="match status" value="1"/>
</dbReference>
<dbReference type="InterPro" id="IPR013024">
    <property type="entry name" value="GGCT-like"/>
</dbReference>
<dbReference type="RefSeq" id="WP_283224403.1">
    <property type="nucleotide sequence ID" value="NZ_JASGBH010000006.1"/>
</dbReference>
<dbReference type="InterPro" id="IPR009288">
    <property type="entry name" value="AIG2-like_dom"/>
</dbReference>
<protein>
    <submittedName>
        <fullName evidence="2">Gamma-glutamylcyclotransferase family protein</fullName>
    </submittedName>
</protein>
<feature type="domain" description="Gamma-glutamylcyclotransferase AIG2-like" evidence="1">
    <location>
        <begin position="5"/>
        <end position="122"/>
    </location>
</feature>
<keyword evidence="3" id="KW-1185">Reference proteome</keyword>
<proteinExistence type="predicted"/>
<dbReference type="EMBL" id="JASGBH010000006">
    <property type="protein sequence ID" value="MDI9234016.1"/>
    <property type="molecule type" value="Genomic_DNA"/>
</dbReference>
<dbReference type="SUPFAM" id="SSF110857">
    <property type="entry name" value="Gamma-glutamyl cyclotransferase-like"/>
    <property type="match status" value="1"/>
</dbReference>
<reference evidence="2" key="1">
    <citation type="submission" date="2023-05" db="EMBL/GenBank/DDBJ databases">
        <title>Limnohabitans sp. strain HM2-2 Genome sequencing and assembly.</title>
        <authorList>
            <person name="Jung Y."/>
        </authorList>
    </citation>
    <scope>NUCLEOTIDE SEQUENCE</scope>
    <source>
        <strain evidence="2">HM2-2</strain>
    </source>
</reference>
<evidence type="ECO:0000313" key="3">
    <source>
        <dbReference type="Proteomes" id="UP001431902"/>
    </source>
</evidence>
<evidence type="ECO:0000259" key="1">
    <source>
        <dbReference type="Pfam" id="PF06094"/>
    </source>
</evidence>
<comment type="caution">
    <text evidence="2">The sequence shown here is derived from an EMBL/GenBank/DDBJ whole genome shotgun (WGS) entry which is preliminary data.</text>
</comment>
<organism evidence="2 3">
    <name type="scientific">Limnohabitans lacus</name>
    <dbReference type="NCBI Taxonomy" id="3045173"/>
    <lineage>
        <taxon>Bacteria</taxon>
        <taxon>Pseudomonadati</taxon>
        <taxon>Pseudomonadota</taxon>
        <taxon>Betaproteobacteria</taxon>
        <taxon>Burkholderiales</taxon>
        <taxon>Comamonadaceae</taxon>
        <taxon>Limnohabitans</taxon>
    </lineage>
</organism>
<dbReference type="CDD" id="cd06661">
    <property type="entry name" value="GGCT_like"/>
    <property type="match status" value="1"/>
</dbReference>
<name>A0ABT6X7I2_9BURK</name>
<gene>
    <name evidence="2" type="ORF">QLQ16_09220</name>
</gene>
<sequence>MQHALFIYGTLMPGLRLEAEMRGARFMGAAQVPGRLVDLGRYPGLLHGEGQVTGEVYEVDDAHLARLDAVEDMVPGDRAASQYWREGFTVVGGPLQGQRVQTYVYNCPTEGCRPIPHGDYRRYIREVGRES</sequence>
<accession>A0ABT6X7I2</accession>
<evidence type="ECO:0000313" key="2">
    <source>
        <dbReference type="EMBL" id="MDI9234016.1"/>
    </source>
</evidence>